<dbReference type="EMBL" id="DXBP01000051">
    <property type="protein sequence ID" value="HIZ42562.1"/>
    <property type="molecule type" value="Genomic_DNA"/>
</dbReference>
<evidence type="ECO:0000256" key="8">
    <source>
        <dbReference type="ARBA" id="ARBA00022989"/>
    </source>
</evidence>
<dbReference type="PROSITE" id="PS50109">
    <property type="entry name" value="HIS_KIN"/>
    <property type="match status" value="1"/>
</dbReference>
<comment type="caution">
    <text evidence="13">The sequence shown here is derived from an EMBL/GenBank/DDBJ whole genome shotgun (WGS) entry which is preliminary data.</text>
</comment>
<dbReference type="SMART" id="SM00387">
    <property type="entry name" value="HATPase_c"/>
    <property type="match status" value="1"/>
</dbReference>
<dbReference type="InterPro" id="IPR003661">
    <property type="entry name" value="HisK_dim/P_dom"/>
</dbReference>
<dbReference type="InterPro" id="IPR036097">
    <property type="entry name" value="HisK_dim/P_sf"/>
</dbReference>
<evidence type="ECO:0000256" key="3">
    <source>
        <dbReference type="ARBA" id="ARBA00012438"/>
    </source>
</evidence>
<dbReference type="InterPro" id="IPR036890">
    <property type="entry name" value="HATPase_C_sf"/>
</dbReference>
<dbReference type="Gene3D" id="1.10.287.130">
    <property type="match status" value="1"/>
</dbReference>
<dbReference type="SUPFAM" id="SSF55874">
    <property type="entry name" value="ATPase domain of HSP90 chaperone/DNA topoisomerase II/histidine kinase"/>
    <property type="match status" value="1"/>
</dbReference>
<keyword evidence="4" id="KW-0597">Phosphoprotein</keyword>
<keyword evidence="7 13" id="KW-0418">Kinase</keyword>
<keyword evidence="10 11" id="KW-0472">Membrane</keyword>
<dbReference type="AlphaFoldDB" id="A0A9D2JAX7"/>
<evidence type="ECO:0000256" key="11">
    <source>
        <dbReference type="SAM" id="Phobius"/>
    </source>
</evidence>
<proteinExistence type="predicted"/>
<dbReference type="GO" id="GO:0000155">
    <property type="term" value="F:phosphorelay sensor kinase activity"/>
    <property type="evidence" value="ECO:0007669"/>
    <property type="project" value="InterPro"/>
</dbReference>
<dbReference type="InterPro" id="IPR003594">
    <property type="entry name" value="HATPase_dom"/>
</dbReference>
<dbReference type="InterPro" id="IPR050428">
    <property type="entry name" value="TCS_sensor_his_kinase"/>
</dbReference>
<dbReference type="InterPro" id="IPR004358">
    <property type="entry name" value="Sig_transdc_His_kin-like_C"/>
</dbReference>
<evidence type="ECO:0000256" key="5">
    <source>
        <dbReference type="ARBA" id="ARBA00022679"/>
    </source>
</evidence>
<dbReference type="GO" id="GO:0005886">
    <property type="term" value="C:plasma membrane"/>
    <property type="evidence" value="ECO:0007669"/>
    <property type="project" value="TreeGrafter"/>
</dbReference>
<reference evidence="13" key="2">
    <citation type="submission" date="2021-04" db="EMBL/GenBank/DDBJ databases">
        <authorList>
            <person name="Gilroy R."/>
        </authorList>
    </citation>
    <scope>NUCLEOTIDE SEQUENCE</scope>
    <source>
        <strain evidence="13">ChiSxjej1B13-11774</strain>
    </source>
</reference>
<dbReference type="InterPro" id="IPR005467">
    <property type="entry name" value="His_kinase_dom"/>
</dbReference>
<dbReference type="SMART" id="SM00388">
    <property type="entry name" value="HisKA"/>
    <property type="match status" value="1"/>
</dbReference>
<evidence type="ECO:0000256" key="10">
    <source>
        <dbReference type="ARBA" id="ARBA00023136"/>
    </source>
</evidence>
<dbReference type="EC" id="2.7.13.3" evidence="3"/>
<keyword evidence="9" id="KW-0902">Two-component regulatory system</keyword>
<evidence type="ECO:0000259" key="12">
    <source>
        <dbReference type="PROSITE" id="PS50109"/>
    </source>
</evidence>
<dbReference type="PANTHER" id="PTHR45436">
    <property type="entry name" value="SENSOR HISTIDINE KINASE YKOH"/>
    <property type="match status" value="1"/>
</dbReference>
<dbReference type="Proteomes" id="UP000824048">
    <property type="component" value="Unassembled WGS sequence"/>
</dbReference>
<evidence type="ECO:0000256" key="9">
    <source>
        <dbReference type="ARBA" id="ARBA00023012"/>
    </source>
</evidence>
<protein>
    <recommendedName>
        <fullName evidence="3">histidine kinase</fullName>
        <ecNumber evidence="3">2.7.13.3</ecNumber>
    </recommendedName>
</protein>
<keyword evidence="8 11" id="KW-1133">Transmembrane helix</keyword>
<dbReference type="SUPFAM" id="SSF47384">
    <property type="entry name" value="Homodimeric domain of signal transducing histidine kinase"/>
    <property type="match status" value="1"/>
</dbReference>
<dbReference type="PANTHER" id="PTHR45436:SF5">
    <property type="entry name" value="SENSOR HISTIDINE KINASE TRCS"/>
    <property type="match status" value="1"/>
</dbReference>
<accession>A0A9D2JAX7</accession>
<evidence type="ECO:0000256" key="2">
    <source>
        <dbReference type="ARBA" id="ARBA00004370"/>
    </source>
</evidence>
<dbReference type="CDD" id="cd00075">
    <property type="entry name" value="HATPase"/>
    <property type="match status" value="1"/>
</dbReference>
<feature type="transmembrane region" description="Helical" evidence="11">
    <location>
        <begin position="91"/>
        <end position="114"/>
    </location>
</feature>
<evidence type="ECO:0000256" key="4">
    <source>
        <dbReference type="ARBA" id="ARBA00022553"/>
    </source>
</evidence>
<dbReference type="Pfam" id="PF02518">
    <property type="entry name" value="HATPase_c"/>
    <property type="match status" value="1"/>
</dbReference>
<feature type="domain" description="Histidine kinase" evidence="12">
    <location>
        <begin position="186"/>
        <end position="388"/>
    </location>
</feature>
<comment type="subcellular location">
    <subcellularLocation>
        <location evidence="2">Membrane</location>
    </subcellularLocation>
</comment>
<sequence>MKVRSVIRLWALGAVWLVSAAAAAGALAFWHSRRQLALLDGFCTALVARAPETADAVYALAKEGGFAAGSTPGVLWALGYRPGDFAAGTGLLYAAAALGLGLGVALLAGGWFLARRSAARQRQQLIALLEAARAGRPVPLLRSDGTLTEGSYARLADEIQKTVTQLALTREAAVTARDRFARNLANIAHQLKTPLTALSLAAQNAGPAARQAMAAPLERLAGLEESLLLLARLDNGTLPLRREEADLFTLLTMAADNLQSLAEARGVTLEIPELEPIPVQCDPDWATEALLNLMKNGLEHAPAGSALRCLCRRNALYTEVILRDAGAGFSQKDLAHLFERFYRGDHAGPDSTGLGLAIAKELLERQNALVRAENAPEGGGQFVVRFYG</sequence>
<comment type="catalytic activity">
    <reaction evidence="1">
        <text>ATP + protein L-histidine = ADP + protein N-phospho-L-histidine.</text>
        <dbReference type="EC" id="2.7.13.3"/>
    </reaction>
</comment>
<name>A0A9D2JAX7_9FIRM</name>
<organism evidence="13 14">
    <name type="scientific">Candidatus Gemmiger excrementigallinarum</name>
    <dbReference type="NCBI Taxonomy" id="2838609"/>
    <lineage>
        <taxon>Bacteria</taxon>
        <taxon>Bacillati</taxon>
        <taxon>Bacillota</taxon>
        <taxon>Clostridia</taxon>
        <taxon>Eubacteriales</taxon>
        <taxon>Gemmiger</taxon>
    </lineage>
</organism>
<dbReference type="Gene3D" id="3.30.565.10">
    <property type="entry name" value="Histidine kinase-like ATPase, C-terminal domain"/>
    <property type="match status" value="1"/>
</dbReference>
<keyword evidence="5" id="KW-0808">Transferase</keyword>
<gene>
    <name evidence="13" type="ORF">H9811_08375</name>
</gene>
<evidence type="ECO:0000256" key="1">
    <source>
        <dbReference type="ARBA" id="ARBA00000085"/>
    </source>
</evidence>
<dbReference type="PRINTS" id="PR00344">
    <property type="entry name" value="BCTRLSENSOR"/>
</dbReference>
<evidence type="ECO:0000313" key="14">
    <source>
        <dbReference type="Proteomes" id="UP000824048"/>
    </source>
</evidence>
<keyword evidence="6 11" id="KW-0812">Transmembrane</keyword>
<dbReference type="CDD" id="cd00082">
    <property type="entry name" value="HisKA"/>
    <property type="match status" value="1"/>
</dbReference>
<evidence type="ECO:0000313" key="13">
    <source>
        <dbReference type="EMBL" id="HIZ42562.1"/>
    </source>
</evidence>
<reference evidence="13" key="1">
    <citation type="journal article" date="2021" name="PeerJ">
        <title>Extensive microbial diversity within the chicken gut microbiome revealed by metagenomics and culture.</title>
        <authorList>
            <person name="Gilroy R."/>
            <person name="Ravi A."/>
            <person name="Getino M."/>
            <person name="Pursley I."/>
            <person name="Horton D.L."/>
            <person name="Alikhan N.F."/>
            <person name="Baker D."/>
            <person name="Gharbi K."/>
            <person name="Hall N."/>
            <person name="Watson M."/>
            <person name="Adriaenssens E.M."/>
            <person name="Foster-Nyarko E."/>
            <person name="Jarju S."/>
            <person name="Secka A."/>
            <person name="Antonio M."/>
            <person name="Oren A."/>
            <person name="Chaudhuri R.R."/>
            <person name="La Ragione R."/>
            <person name="Hildebrand F."/>
            <person name="Pallen M.J."/>
        </authorList>
    </citation>
    <scope>NUCLEOTIDE SEQUENCE</scope>
    <source>
        <strain evidence="13">ChiSxjej1B13-11774</strain>
    </source>
</reference>
<evidence type="ECO:0000256" key="6">
    <source>
        <dbReference type="ARBA" id="ARBA00022692"/>
    </source>
</evidence>
<evidence type="ECO:0000256" key="7">
    <source>
        <dbReference type="ARBA" id="ARBA00022777"/>
    </source>
</evidence>